<evidence type="ECO:0000259" key="8">
    <source>
        <dbReference type="PROSITE" id="PS51371"/>
    </source>
</evidence>
<feature type="non-terminal residue" evidence="10">
    <location>
        <position position="1"/>
    </location>
</feature>
<evidence type="ECO:0000256" key="7">
    <source>
        <dbReference type="SAM" id="Phobius"/>
    </source>
</evidence>
<evidence type="ECO:0000313" key="10">
    <source>
        <dbReference type="EMBL" id="GAG41873.1"/>
    </source>
</evidence>
<feature type="domain" description="CNNM transmembrane" evidence="9">
    <location>
        <begin position="1"/>
        <end position="105"/>
    </location>
</feature>
<dbReference type="Pfam" id="PF00571">
    <property type="entry name" value="CBS"/>
    <property type="match status" value="2"/>
</dbReference>
<feature type="domain" description="CBS" evidence="8">
    <location>
        <begin position="189"/>
        <end position="246"/>
    </location>
</feature>
<dbReference type="InterPro" id="IPR046342">
    <property type="entry name" value="CBS_dom_sf"/>
</dbReference>
<comment type="subcellular location">
    <subcellularLocation>
        <location evidence="1">Membrane</location>
        <topology evidence="1">Multi-pass membrane protein</topology>
    </subcellularLocation>
</comment>
<dbReference type="CDD" id="cd04590">
    <property type="entry name" value="CBS_pair_CorC_HlyC_assoc"/>
    <property type="match status" value="1"/>
</dbReference>
<evidence type="ECO:0000256" key="4">
    <source>
        <dbReference type="ARBA" id="ARBA00022989"/>
    </source>
</evidence>
<protein>
    <recommendedName>
        <fullName evidence="11">CBS domain-containing protein</fullName>
    </recommendedName>
</protein>
<comment type="caution">
    <text evidence="10">The sequence shown here is derived from an EMBL/GenBank/DDBJ whole genome shotgun (WGS) entry which is preliminary data.</text>
</comment>
<keyword evidence="4 7" id="KW-1133">Transmembrane helix</keyword>
<name>X0XZ81_9ZZZZ</name>
<dbReference type="PROSITE" id="PS51371">
    <property type="entry name" value="CBS"/>
    <property type="match status" value="2"/>
</dbReference>
<evidence type="ECO:0000256" key="6">
    <source>
        <dbReference type="ARBA" id="ARBA00023136"/>
    </source>
</evidence>
<feature type="transmembrane region" description="Helical" evidence="7">
    <location>
        <begin position="12"/>
        <end position="30"/>
    </location>
</feature>
<dbReference type="PROSITE" id="PS51846">
    <property type="entry name" value="CNNM"/>
    <property type="match status" value="1"/>
</dbReference>
<feature type="non-terminal residue" evidence="10">
    <location>
        <position position="252"/>
    </location>
</feature>
<evidence type="ECO:0000259" key="9">
    <source>
        <dbReference type="PROSITE" id="PS51846"/>
    </source>
</evidence>
<dbReference type="SMART" id="SM00116">
    <property type="entry name" value="CBS"/>
    <property type="match status" value="2"/>
</dbReference>
<dbReference type="FunFam" id="3.10.580.10:FF:000002">
    <property type="entry name" value="Magnesium/cobalt efflux protein CorC"/>
    <property type="match status" value="1"/>
</dbReference>
<evidence type="ECO:0008006" key="11">
    <source>
        <dbReference type="Google" id="ProtNLM"/>
    </source>
</evidence>
<dbReference type="Pfam" id="PF01595">
    <property type="entry name" value="CNNM"/>
    <property type="match status" value="1"/>
</dbReference>
<sequence>TFFIDLFGSKGVGIATGIMTLAILIFGEITPKTFAIQNAERVSLKAALPIELLSYILLPFVKLFELISHFTSRLLGSKEEPKLSEDELRTIVTMGVSEGILDKETAELIHNVLEFEGTKVTEIMTHESEILFIKGETNLKDVINFVVKNPHSRYPVYSKNKDNVIGMLDVNDVLKYVKKNRLDVKVRNLVKPLIFIPESKEIDDLLSDFEYKKIPMAIVVDEYGNVSGLVTVEDVLEEIVGDIFDRSKREEL</sequence>
<proteinExistence type="predicted"/>
<dbReference type="InterPro" id="IPR000644">
    <property type="entry name" value="CBS_dom"/>
</dbReference>
<gene>
    <name evidence="10" type="ORF">S01H1_62730</name>
</gene>
<dbReference type="SUPFAM" id="SSF54631">
    <property type="entry name" value="CBS-domain pair"/>
    <property type="match status" value="1"/>
</dbReference>
<keyword evidence="6 7" id="KW-0472">Membrane</keyword>
<evidence type="ECO:0000256" key="5">
    <source>
        <dbReference type="ARBA" id="ARBA00023122"/>
    </source>
</evidence>
<evidence type="ECO:0000256" key="1">
    <source>
        <dbReference type="ARBA" id="ARBA00004141"/>
    </source>
</evidence>
<dbReference type="InterPro" id="IPR044751">
    <property type="entry name" value="Ion_transp-like_CBS"/>
</dbReference>
<dbReference type="GO" id="GO:0016020">
    <property type="term" value="C:membrane"/>
    <property type="evidence" value="ECO:0007669"/>
    <property type="project" value="UniProtKB-SubCell"/>
</dbReference>
<dbReference type="InterPro" id="IPR002550">
    <property type="entry name" value="CNNM"/>
</dbReference>
<reference evidence="10" key="1">
    <citation type="journal article" date="2014" name="Front. Microbiol.">
        <title>High frequency of phylogenetically diverse reductive dehalogenase-homologous genes in deep subseafloor sedimentary metagenomes.</title>
        <authorList>
            <person name="Kawai M."/>
            <person name="Futagami T."/>
            <person name="Toyoda A."/>
            <person name="Takaki Y."/>
            <person name="Nishi S."/>
            <person name="Hori S."/>
            <person name="Arai W."/>
            <person name="Tsubouchi T."/>
            <person name="Morono Y."/>
            <person name="Uchiyama I."/>
            <person name="Ito T."/>
            <person name="Fujiyama A."/>
            <person name="Inagaki F."/>
            <person name="Takami H."/>
        </authorList>
    </citation>
    <scope>NUCLEOTIDE SEQUENCE</scope>
    <source>
        <strain evidence="10">Expedition CK06-06</strain>
    </source>
</reference>
<accession>X0XZ81</accession>
<evidence type="ECO:0000256" key="3">
    <source>
        <dbReference type="ARBA" id="ARBA00022737"/>
    </source>
</evidence>
<dbReference type="EMBL" id="BARS01041228">
    <property type="protein sequence ID" value="GAG41873.1"/>
    <property type="molecule type" value="Genomic_DNA"/>
</dbReference>
<dbReference type="Gene3D" id="3.10.580.10">
    <property type="entry name" value="CBS-domain"/>
    <property type="match status" value="1"/>
</dbReference>
<feature type="domain" description="CBS" evidence="8">
    <location>
        <begin position="124"/>
        <end position="184"/>
    </location>
</feature>
<dbReference type="PANTHER" id="PTHR22777">
    <property type="entry name" value="HEMOLYSIN-RELATED"/>
    <property type="match status" value="1"/>
</dbReference>
<keyword evidence="2 7" id="KW-0812">Transmembrane</keyword>
<evidence type="ECO:0000256" key="2">
    <source>
        <dbReference type="ARBA" id="ARBA00022692"/>
    </source>
</evidence>
<keyword evidence="5" id="KW-0129">CBS domain</keyword>
<keyword evidence="3" id="KW-0677">Repeat</keyword>
<dbReference type="AlphaFoldDB" id="X0XZ81"/>
<organism evidence="10">
    <name type="scientific">marine sediment metagenome</name>
    <dbReference type="NCBI Taxonomy" id="412755"/>
    <lineage>
        <taxon>unclassified sequences</taxon>
        <taxon>metagenomes</taxon>
        <taxon>ecological metagenomes</taxon>
    </lineage>
</organism>
<dbReference type="PANTHER" id="PTHR22777:SF17">
    <property type="entry name" value="UPF0053 PROTEIN SLL0260"/>
    <property type="match status" value="1"/>
</dbReference>